<dbReference type="GO" id="GO:0022857">
    <property type="term" value="F:transmembrane transporter activity"/>
    <property type="evidence" value="ECO:0007669"/>
    <property type="project" value="InterPro"/>
</dbReference>
<evidence type="ECO:0000256" key="2">
    <source>
        <dbReference type="ARBA" id="ARBA00022475"/>
    </source>
</evidence>
<dbReference type="Proteomes" id="UP000184501">
    <property type="component" value="Unassembled WGS sequence"/>
</dbReference>
<dbReference type="STRING" id="2017.SAMN05444320_104460"/>
<evidence type="ECO:0000259" key="7">
    <source>
        <dbReference type="PROSITE" id="PS50850"/>
    </source>
</evidence>
<evidence type="ECO:0000256" key="4">
    <source>
        <dbReference type="ARBA" id="ARBA00022989"/>
    </source>
</evidence>
<dbReference type="InterPro" id="IPR050189">
    <property type="entry name" value="MFS_Efflux_Transporters"/>
</dbReference>
<dbReference type="InterPro" id="IPR020846">
    <property type="entry name" value="MFS_dom"/>
</dbReference>
<feature type="transmembrane region" description="Helical" evidence="6">
    <location>
        <begin position="372"/>
        <end position="392"/>
    </location>
</feature>
<protein>
    <submittedName>
        <fullName evidence="8">MFS transporter, DHA1 family, inner membrane transport protein</fullName>
    </submittedName>
</protein>
<evidence type="ECO:0000313" key="8">
    <source>
        <dbReference type="EMBL" id="SHF66470.1"/>
    </source>
</evidence>
<feature type="transmembrane region" description="Helical" evidence="6">
    <location>
        <begin position="277"/>
        <end position="297"/>
    </location>
</feature>
<evidence type="ECO:0000256" key="1">
    <source>
        <dbReference type="ARBA" id="ARBA00004651"/>
    </source>
</evidence>
<keyword evidence="3 6" id="KW-0812">Transmembrane</keyword>
<dbReference type="Gene3D" id="1.20.1250.20">
    <property type="entry name" value="MFS general substrate transporter like domains"/>
    <property type="match status" value="2"/>
</dbReference>
<feature type="transmembrane region" description="Helical" evidence="6">
    <location>
        <begin position="333"/>
        <end position="351"/>
    </location>
</feature>
<dbReference type="GO" id="GO:0005886">
    <property type="term" value="C:plasma membrane"/>
    <property type="evidence" value="ECO:0007669"/>
    <property type="project" value="UniProtKB-SubCell"/>
</dbReference>
<dbReference type="Pfam" id="PF07690">
    <property type="entry name" value="MFS_1"/>
    <property type="match status" value="1"/>
</dbReference>
<evidence type="ECO:0000256" key="5">
    <source>
        <dbReference type="ARBA" id="ARBA00023136"/>
    </source>
</evidence>
<feature type="domain" description="Major facilitator superfamily (MFS) profile" evidence="7">
    <location>
        <begin position="46"/>
        <end position="421"/>
    </location>
</feature>
<feature type="transmembrane region" description="Helical" evidence="6">
    <location>
        <begin position="112"/>
        <end position="135"/>
    </location>
</feature>
<feature type="transmembrane region" description="Helical" evidence="6">
    <location>
        <begin position="309"/>
        <end position="327"/>
    </location>
</feature>
<name>A0A1M5DHM2_STRHI</name>
<organism evidence="8 9">
    <name type="scientific">Streptoalloteichus hindustanus</name>
    <dbReference type="NCBI Taxonomy" id="2017"/>
    <lineage>
        <taxon>Bacteria</taxon>
        <taxon>Bacillati</taxon>
        <taxon>Actinomycetota</taxon>
        <taxon>Actinomycetes</taxon>
        <taxon>Pseudonocardiales</taxon>
        <taxon>Pseudonocardiaceae</taxon>
        <taxon>Streptoalloteichus</taxon>
    </lineage>
</organism>
<dbReference type="EMBL" id="FQVN01000004">
    <property type="protein sequence ID" value="SHF66470.1"/>
    <property type="molecule type" value="Genomic_DNA"/>
</dbReference>
<accession>A0A1M5DHM2</accession>
<dbReference type="AlphaFoldDB" id="A0A1M5DHM2"/>
<feature type="transmembrane region" description="Helical" evidence="6">
    <location>
        <begin position="170"/>
        <end position="188"/>
    </location>
</feature>
<feature type="transmembrane region" description="Helical" evidence="6">
    <location>
        <begin position="241"/>
        <end position="265"/>
    </location>
</feature>
<keyword evidence="5 6" id="KW-0472">Membrane</keyword>
<evidence type="ECO:0000313" key="9">
    <source>
        <dbReference type="Proteomes" id="UP000184501"/>
    </source>
</evidence>
<evidence type="ECO:0000256" key="6">
    <source>
        <dbReference type="SAM" id="Phobius"/>
    </source>
</evidence>
<reference evidence="8 9" key="1">
    <citation type="submission" date="2016-11" db="EMBL/GenBank/DDBJ databases">
        <authorList>
            <person name="Jaros S."/>
            <person name="Januszkiewicz K."/>
            <person name="Wedrychowicz H."/>
        </authorList>
    </citation>
    <scope>NUCLEOTIDE SEQUENCE [LARGE SCALE GENOMIC DNA]</scope>
    <source>
        <strain evidence="8 9">DSM 44523</strain>
    </source>
</reference>
<keyword evidence="2" id="KW-1003">Cell membrane</keyword>
<dbReference type="PROSITE" id="PS50850">
    <property type="entry name" value="MFS"/>
    <property type="match status" value="1"/>
</dbReference>
<feature type="transmembrane region" description="Helical" evidence="6">
    <location>
        <begin position="75"/>
        <end position="100"/>
    </location>
</feature>
<comment type="subcellular location">
    <subcellularLocation>
        <location evidence="1">Cell membrane</location>
        <topology evidence="1">Multi-pass membrane protein</topology>
    </subcellularLocation>
</comment>
<dbReference type="InterPro" id="IPR011701">
    <property type="entry name" value="MFS"/>
</dbReference>
<feature type="transmembrane region" description="Helical" evidence="6">
    <location>
        <begin position="200"/>
        <end position="220"/>
    </location>
</feature>
<proteinExistence type="predicted"/>
<keyword evidence="4 6" id="KW-1133">Transmembrane helix</keyword>
<feature type="transmembrane region" description="Helical" evidence="6">
    <location>
        <begin position="398"/>
        <end position="416"/>
    </location>
</feature>
<dbReference type="PANTHER" id="PTHR43124:SF3">
    <property type="entry name" value="CHLORAMPHENICOL EFFLUX PUMP RV0191"/>
    <property type="match status" value="1"/>
</dbReference>
<dbReference type="InterPro" id="IPR036259">
    <property type="entry name" value="MFS_trans_sf"/>
</dbReference>
<dbReference type="CDD" id="cd17324">
    <property type="entry name" value="MFS_NepI_like"/>
    <property type="match status" value="1"/>
</dbReference>
<gene>
    <name evidence="8" type="ORF">SAMN05444320_104460</name>
</gene>
<feature type="transmembrane region" description="Helical" evidence="6">
    <location>
        <begin position="141"/>
        <end position="163"/>
    </location>
</feature>
<evidence type="ECO:0000256" key="3">
    <source>
        <dbReference type="ARBA" id="ARBA00022692"/>
    </source>
</evidence>
<feature type="transmembrane region" description="Helical" evidence="6">
    <location>
        <begin position="44"/>
        <end position="69"/>
    </location>
</feature>
<keyword evidence="9" id="KW-1185">Reference proteome</keyword>
<sequence>MRRQRLTRACPDANLDGVIHDVSAPHEQPRELHHPPAPPRRGGVAALVALALGTFAVGTTEVVIAGLLPEVAADFAVSLPTAGLLVSGFALGIVVGAPLLTILGARVPRKRMLLALVALFVVASLLTAVATSYAVLLVGRVLSALVGGAYAGIATVVAAGIVAPERKASAIATVFMGLSLANVLGVPAGTALGQAFGWRATFWAVTAVGVVLLLAVAALVPEVPREEGTNLRRELAVFRRGRVWLALAATALGWAPFLTVVTYIAPLLTEVTGFDPGTVPLVLVLVGVGMVVGTPLAGRLADRALLPTLYGALAAFAAVLALLLAVVHSKPGVVVGFLLFGMIGAAVIPPMQTRVLATAEGADNLASSANISAFNIGNAGGPLLGGLALSLGSAYSDLLWIALLLSVAGLLLVLAGRDRRTT</sequence>
<dbReference type="SUPFAM" id="SSF103473">
    <property type="entry name" value="MFS general substrate transporter"/>
    <property type="match status" value="1"/>
</dbReference>
<dbReference type="PANTHER" id="PTHR43124">
    <property type="entry name" value="PURINE EFFLUX PUMP PBUE"/>
    <property type="match status" value="1"/>
</dbReference>